<comment type="caution">
    <text evidence="2">The sequence shown here is derived from an EMBL/GenBank/DDBJ whole genome shotgun (WGS) entry which is preliminary data.</text>
</comment>
<name>A0A7C9HY39_9DEIO</name>
<protein>
    <submittedName>
        <fullName evidence="2">Uncharacterized protein</fullName>
    </submittedName>
</protein>
<dbReference type="AlphaFoldDB" id="A0A7C9HY39"/>
<feature type="region of interest" description="Disordered" evidence="1">
    <location>
        <begin position="38"/>
        <end position="64"/>
    </location>
</feature>
<proteinExistence type="predicted"/>
<organism evidence="2 3">
    <name type="scientific">Deinococcus arboris</name>
    <dbReference type="NCBI Taxonomy" id="2682977"/>
    <lineage>
        <taxon>Bacteria</taxon>
        <taxon>Thermotogati</taxon>
        <taxon>Deinococcota</taxon>
        <taxon>Deinococci</taxon>
        <taxon>Deinococcales</taxon>
        <taxon>Deinococcaceae</taxon>
        <taxon>Deinococcus</taxon>
    </lineage>
</organism>
<dbReference type="Proteomes" id="UP000483286">
    <property type="component" value="Unassembled WGS sequence"/>
</dbReference>
<reference evidence="2 3" key="1">
    <citation type="submission" date="2019-12" db="EMBL/GenBank/DDBJ databases">
        <title>Deinococcus sp. HMF7620 Genome sequencing and assembly.</title>
        <authorList>
            <person name="Kang H."/>
            <person name="Kim H."/>
            <person name="Joh K."/>
        </authorList>
    </citation>
    <scope>NUCLEOTIDE SEQUENCE [LARGE SCALE GENOMIC DNA]</scope>
    <source>
        <strain evidence="2 3">HMF7620</strain>
    </source>
</reference>
<sequence>MRYALINDGVVDNVVECTEEFADRLRTRYQAVVQTEEAGPGWTWDGETFSEPAPEPQPVPENNP</sequence>
<dbReference type="EMBL" id="WQLB01000009">
    <property type="protein sequence ID" value="MVN86930.1"/>
    <property type="molecule type" value="Genomic_DNA"/>
</dbReference>
<accession>A0A7C9HY39</accession>
<evidence type="ECO:0000313" key="2">
    <source>
        <dbReference type="EMBL" id="MVN86930.1"/>
    </source>
</evidence>
<gene>
    <name evidence="2" type="ORF">GO986_09145</name>
</gene>
<feature type="compositionally biased region" description="Pro residues" evidence="1">
    <location>
        <begin position="53"/>
        <end position="64"/>
    </location>
</feature>
<evidence type="ECO:0000256" key="1">
    <source>
        <dbReference type="SAM" id="MobiDB-lite"/>
    </source>
</evidence>
<keyword evidence="3" id="KW-1185">Reference proteome</keyword>
<dbReference type="RefSeq" id="WP_157458979.1">
    <property type="nucleotide sequence ID" value="NZ_WQLB01000009.1"/>
</dbReference>
<evidence type="ECO:0000313" key="3">
    <source>
        <dbReference type="Proteomes" id="UP000483286"/>
    </source>
</evidence>